<dbReference type="InterPro" id="IPR004813">
    <property type="entry name" value="OPT"/>
</dbReference>
<feature type="transmembrane region" description="Helical" evidence="6">
    <location>
        <begin position="129"/>
        <end position="149"/>
    </location>
</feature>
<evidence type="ECO:0000256" key="4">
    <source>
        <dbReference type="ARBA" id="ARBA00022989"/>
    </source>
</evidence>
<keyword evidence="8" id="KW-1185">Reference proteome</keyword>
<feature type="transmembrane region" description="Helical" evidence="6">
    <location>
        <begin position="330"/>
        <end position="349"/>
    </location>
</feature>
<feature type="transmembrane region" description="Helical" evidence="6">
    <location>
        <begin position="35"/>
        <end position="57"/>
    </location>
</feature>
<feature type="transmembrane region" description="Helical" evidence="6">
    <location>
        <begin position="63"/>
        <end position="82"/>
    </location>
</feature>
<evidence type="ECO:0000313" key="7">
    <source>
        <dbReference type="EMBL" id="MBC3918181.1"/>
    </source>
</evidence>
<name>A0ABR6ZQK4_9BURK</name>
<dbReference type="Pfam" id="PF03169">
    <property type="entry name" value="OPT"/>
    <property type="match status" value="1"/>
</dbReference>
<keyword evidence="4 6" id="KW-1133">Transmembrane helix</keyword>
<comment type="caution">
    <text evidence="7">The sequence shown here is derived from an EMBL/GenBank/DDBJ whole genome shotgun (WGS) entry which is preliminary data.</text>
</comment>
<dbReference type="PANTHER" id="PTHR31645">
    <property type="entry name" value="OLIGOPEPTIDE TRANSPORTER YGL114W-RELATED"/>
    <property type="match status" value="1"/>
</dbReference>
<evidence type="ECO:0000256" key="6">
    <source>
        <dbReference type="SAM" id="Phobius"/>
    </source>
</evidence>
<feature type="transmembrane region" description="Helical" evidence="6">
    <location>
        <begin position="560"/>
        <end position="580"/>
    </location>
</feature>
<dbReference type="RefSeq" id="WP_186947446.1">
    <property type="nucleotide sequence ID" value="NZ_JACOGF010000005.1"/>
</dbReference>
<evidence type="ECO:0000256" key="1">
    <source>
        <dbReference type="ARBA" id="ARBA00004141"/>
    </source>
</evidence>
<feature type="transmembrane region" description="Helical" evidence="6">
    <location>
        <begin position="405"/>
        <end position="431"/>
    </location>
</feature>
<sequence>MALQQLSDEQIRTWTRAQKDEWWFTNIYRGDMAQLTIRSAFTGFLLGGILSATALYIGAKTGITIGVGLTSVILAFAIFKILANLGIAKDFTILENNCTQSIATAAGYMTMPLNTVLSAYMLISGTVVTWWHLVVWMSVCSILGVLVAFPMKRRFINEDQLPFPEGRACGVVLDAVYTGEAASGMYKARLMAFTAMWTAIYQMITSDGWMKLIQFKILRMDKWTSMTEAWHFQERVDHYYYTAAVKYDLLIPKILGTDFRALGLRFTLDAAMLGVGGLMGIRVASSVLLGAIINFVFLAPWMIQRGDIIERIAPSGKIVPISRTEIVNQWGLWWAVSMMVVASFISLAAKPELFTSIFKKADKNKVADKGSNILDHIEVPLIISYIGIPIFSILAAWTTHAFFGVPWIMSIITLPLVFILTIICANAMALTSWTPTSTLSKITQFSMGAIDSANPANNLIPAGMTAEVASNASNLLSDIKPGYMLGAKPRQQAIGHIIGIFSGALACVPLYFLLFLPPDANGVRSTATIVSDKFAFPGAMQWKGVAELIAKGFSSLPSSAITAIIVAAVAASLIEGARIFTKGRFPLSAVSIGLGVILPPESCLAMWIGAAIFWWMGKRNSTPGSKGYDFWVEGCEPICAGLISGAALIGIGNAIINVLI</sequence>
<proteinExistence type="predicted"/>
<evidence type="ECO:0000313" key="8">
    <source>
        <dbReference type="Proteomes" id="UP000650424"/>
    </source>
</evidence>
<feature type="transmembrane region" description="Helical" evidence="6">
    <location>
        <begin position="270"/>
        <end position="297"/>
    </location>
</feature>
<keyword evidence="5 6" id="KW-0472">Membrane</keyword>
<dbReference type="Proteomes" id="UP000650424">
    <property type="component" value="Unassembled WGS sequence"/>
</dbReference>
<keyword evidence="3 6" id="KW-0812">Transmembrane</keyword>
<gene>
    <name evidence="7" type="ORF">H8L32_11890</name>
</gene>
<keyword evidence="2" id="KW-0813">Transport</keyword>
<protein>
    <submittedName>
        <fullName evidence="7">OPT/YSL family transporter</fullName>
    </submittedName>
</protein>
<feature type="transmembrane region" description="Helical" evidence="6">
    <location>
        <begin position="102"/>
        <end position="123"/>
    </location>
</feature>
<evidence type="ECO:0000256" key="2">
    <source>
        <dbReference type="ARBA" id="ARBA00022448"/>
    </source>
</evidence>
<feature type="transmembrane region" description="Helical" evidence="6">
    <location>
        <begin position="592"/>
        <end position="617"/>
    </location>
</feature>
<dbReference type="InterPro" id="IPR045035">
    <property type="entry name" value="YSL-like"/>
</dbReference>
<dbReference type="EMBL" id="JACOGF010000005">
    <property type="protein sequence ID" value="MBC3918181.1"/>
    <property type="molecule type" value="Genomic_DNA"/>
</dbReference>
<feature type="transmembrane region" description="Helical" evidence="6">
    <location>
        <begin position="637"/>
        <end position="659"/>
    </location>
</feature>
<reference evidence="7 8" key="1">
    <citation type="submission" date="2020-08" db="EMBL/GenBank/DDBJ databases">
        <title>Novel species isolated from subtropical streams in China.</title>
        <authorList>
            <person name="Lu H."/>
        </authorList>
    </citation>
    <scope>NUCLEOTIDE SEQUENCE [LARGE SCALE GENOMIC DNA]</scope>
    <source>
        <strain evidence="7 8">CY18W</strain>
    </source>
</reference>
<accession>A0ABR6ZQK4</accession>
<evidence type="ECO:0000256" key="5">
    <source>
        <dbReference type="ARBA" id="ARBA00023136"/>
    </source>
</evidence>
<feature type="transmembrane region" description="Helical" evidence="6">
    <location>
        <begin position="493"/>
        <end position="516"/>
    </location>
</feature>
<dbReference type="PANTHER" id="PTHR31645:SF0">
    <property type="entry name" value="OLIGOPEPTIDE TRANSPORTER YGL114W-RELATED"/>
    <property type="match status" value="1"/>
</dbReference>
<comment type="subcellular location">
    <subcellularLocation>
        <location evidence="1">Membrane</location>
        <topology evidence="1">Multi-pass membrane protein</topology>
    </subcellularLocation>
</comment>
<organism evidence="7 8">
    <name type="scientific">Undibacterium hunanense</name>
    <dbReference type="NCBI Taxonomy" id="2762292"/>
    <lineage>
        <taxon>Bacteria</taxon>
        <taxon>Pseudomonadati</taxon>
        <taxon>Pseudomonadota</taxon>
        <taxon>Betaproteobacteria</taxon>
        <taxon>Burkholderiales</taxon>
        <taxon>Oxalobacteraceae</taxon>
        <taxon>Undibacterium</taxon>
    </lineage>
</organism>
<feature type="transmembrane region" description="Helical" evidence="6">
    <location>
        <begin position="379"/>
        <end position="399"/>
    </location>
</feature>
<evidence type="ECO:0000256" key="3">
    <source>
        <dbReference type="ARBA" id="ARBA00022692"/>
    </source>
</evidence>